<organism evidence="2 3">
    <name type="scientific">Kineobactrum sediminis</name>
    <dbReference type="NCBI Taxonomy" id="1905677"/>
    <lineage>
        <taxon>Bacteria</taxon>
        <taxon>Pseudomonadati</taxon>
        <taxon>Pseudomonadota</taxon>
        <taxon>Gammaproteobacteria</taxon>
        <taxon>Cellvibrionales</taxon>
        <taxon>Halieaceae</taxon>
        <taxon>Kineobactrum</taxon>
    </lineage>
</organism>
<dbReference type="InterPro" id="IPR032710">
    <property type="entry name" value="NTF2-like_dom_sf"/>
</dbReference>
<sequence>MLGQTLACKKCELGAPADEPKVPKVVVESNRERTLRLIQAIARGDADAIADAYADDGKLHTMGNTPISGVYDKSQIRQFAGSVLEAFPDGLTYTVHAVTAEGNRVAVEATGSGRHVSGKDYVNHYHFLFTWRDGKLLELKEYMDTETVTEVLCGGVQRG</sequence>
<dbReference type="Gene3D" id="3.10.450.50">
    <property type="match status" value="1"/>
</dbReference>
<evidence type="ECO:0000313" key="2">
    <source>
        <dbReference type="EMBL" id="PLW83777.1"/>
    </source>
</evidence>
<dbReference type="Pfam" id="PF12680">
    <property type="entry name" value="SnoaL_2"/>
    <property type="match status" value="1"/>
</dbReference>
<name>A0A2N5Y5V5_9GAMM</name>
<evidence type="ECO:0000259" key="1">
    <source>
        <dbReference type="Pfam" id="PF12680"/>
    </source>
</evidence>
<evidence type="ECO:0000313" key="3">
    <source>
        <dbReference type="Proteomes" id="UP000234845"/>
    </source>
</evidence>
<dbReference type="SUPFAM" id="SSF54427">
    <property type="entry name" value="NTF2-like"/>
    <property type="match status" value="1"/>
</dbReference>
<dbReference type="PANTHER" id="PTHR41252:SF1">
    <property type="entry name" value="BLR2505 PROTEIN"/>
    <property type="match status" value="1"/>
</dbReference>
<dbReference type="PANTHER" id="PTHR41252">
    <property type="entry name" value="BLR2505 PROTEIN"/>
    <property type="match status" value="1"/>
</dbReference>
<accession>A0A2N5Y5V5</accession>
<dbReference type="AlphaFoldDB" id="A0A2N5Y5V5"/>
<dbReference type="OrthoDB" id="7061942at2"/>
<gene>
    <name evidence="2" type="ORF">CWI75_04505</name>
</gene>
<dbReference type="EMBL" id="PKLZ01000002">
    <property type="protein sequence ID" value="PLW83777.1"/>
    <property type="molecule type" value="Genomic_DNA"/>
</dbReference>
<dbReference type="InterPro" id="IPR037401">
    <property type="entry name" value="SnoaL-like"/>
</dbReference>
<dbReference type="Proteomes" id="UP000234845">
    <property type="component" value="Unassembled WGS sequence"/>
</dbReference>
<reference evidence="3" key="1">
    <citation type="submission" date="2017-11" db="EMBL/GenBank/DDBJ databases">
        <title>The draft genome sequence of Chromatocurvus sp. F02.</title>
        <authorList>
            <person name="Du Z.-J."/>
            <person name="Chang Y.-Q."/>
        </authorList>
    </citation>
    <scope>NUCLEOTIDE SEQUENCE [LARGE SCALE GENOMIC DNA]</scope>
    <source>
        <strain evidence="3">F02</strain>
    </source>
</reference>
<keyword evidence="3" id="KW-1185">Reference proteome</keyword>
<feature type="domain" description="SnoaL-like" evidence="1">
    <location>
        <begin position="36"/>
        <end position="138"/>
    </location>
</feature>
<comment type="caution">
    <text evidence="2">The sequence shown here is derived from an EMBL/GenBank/DDBJ whole genome shotgun (WGS) entry which is preliminary data.</text>
</comment>
<protein>
    <recommendedName>
        <fullName evidence="1">SnoaL-like domain-containing protein</fullName>
    </recommendedName>
</protein>
<proteinExistence type="predicted"/>